<keyword evidence="1" id="KW-0547">Nucleotide-binding</keyword>
<dbReference type="PANTHER" id="PTHR43394">
    <property type="entry name" value="ATP-DEPENDENT PERMEASE MDL1, MITOCHONDRIAL"/>
    <property type="match status" value="1"/>
</dbReference>
<dbReference type="InterPro" id="IPR003593">
    <property type="entry name" value="AAA+_ATPase"/>
</dbReference>
<reference evidence="4 5" key="1">
    <citation type="submission" date="2018-08" db="EMBL/GenBank/DDBJ databases">
        <title>A genome reference for cultivated species of the human gut microbiota.</title>
        <authorList>
            <person name="Zou Y."/>
            <person name="Xue W."/>
            <person name="Luo G."/>
        </authorList>
    </citation>
    <scope>NUCLEOTIDE SEQUENCE [LARGE SCALE GENOMIC DNA]</scope>
    <source>
        <strain evidence="4 5">TM10-1AC</strain>
    </source>
</reference>
<dbReference type="CDD" id="cd03228">
    <property type="entry name" value="ABCC_MRP_Like"/>
    <property type="match status" value="1"/>
</dbReference>
<proteinExistence type="predicted"/>
<sequence>MKQMDISKIEIKDVNFSYKDVKVYRKNLNMYLEKGSIYLIKGKNGSGKSTLAGILLKIWNDFSGTILLDGKSITNFSREILTETIGICFQKPPIFRDTIRNNIALNDSIPVEKYISLLSFYKDLEEMGRTLESELIDTGSVSGGQAQKIGIIRTVCRERSVYIFDEPTSNLDSVSKKEFYDIIEHLKQNSIVILFSHEADAEKNADFIIEL</sequence>
<dbReference type="Proteomes" id="UP000262524">
    <property type="component" value="Unassembled WGS sequence"/>
</dbReference>
<protein>
    <submittedName>
        <fullName evidence="4">ATP-binding cassette domain-containing protein</fullName>
    </submittedName>
</protein>
<evidence type="ECO:0000313" key="4">
    <source>
        <dbReference type="EMBL" id="RGI86450.1"/>
    </source>
</evidence>
<evidence type="ECO:0000313" key="5">
    <source>
        <dbReference type="Proteomes" id="UP000262524"/>
    </source>
</evidence>
<dbReference type="InterPro" id="IPR003439">
    <property type="entry name" value="ABC_transporter-like_ATP-bd"/>
</dbReference>
<evidence type="ECO:0000259" key="3">
    <source>
        <dbReference type="PROSITE" id="PS50893"/>
    </source>
</evidence>
<dbReference type="Gene3D" id="3.40.50.300">
    <property type="entry name" value="P-loop containing nucleotide triphosphate hydrolases"/>
    <property type="match status" value="1"/>
</dbReference>
<dbReference type="SUPFAM" id="SSF52540">
    <property type="entry name" value="P-loop containing nucleoside triphosphate hydrolases"/>
    <property type="match status" value="1"/>
</dbReference>
<accession>A0A374NJT8</accession>
<dbReference type="EMBL" id="QSOE01000059">
    <property type="protein sequence ID" value="RGI86450.1"/>
    <property type="molecule type" value="Genomic_DNA"/>
</dbReference>
<dbReference type="InterPro" id="IPR017871">
    <property type="entry name" value="ABC_transporter-like_CS"/>
</dbReference>
<dbReference type="Pfam" id="PF00005">
    <property type="entry name" value="ABC_tran"/>
    <property type="match status" value="1"/>
</dbReference>
<name>A0A374NJT8_9FIRM</name>
<evidence type="ECO:0000256" key="2">
    <source>
        <dbReference type="ARBA" id="ARBA00022840"/>
    </source>
</evidence>
<gene>
    <name evidence="4" type="ORF">DXD91_09420</name>
</gene>
<dbReference type="InterPro" id="IPR027417">
    <property type="entry name" value="P-loop_NTPase"/>
</dbReference>
<comment type="caution">
    <text evidence="4">The sequence shown here is derived from an EMBL/GenBank/DDBJ whole genome shotgun (WGS) entry which is preliminary data.</text>
</comment>
<dbReference type="PROSITE" id="PS50893">
    <property type="entry name" value="ABC_TRANSPORTER_2"/>
    <property type="match status" value="1"/>
</dbReference>
<dbReference type="AlphaFoldDB" id="A0A374NJT8"/>
<dbReference type="InterPro" id="IPR039421">
    <property type="entry name" value="Type_1_exporter"/>
</dbReference>
<dbReference type="PANTHER" id="PTHR43394:SF1">
    <property type="entry name" value="ATP-BINDING CASSETTE SUB-FAMILY B MEMBER 10, MITOCHONDRIAL"/>
    <property type="match status" value="1"/>
</dbReference>
<dbReference type="SMART" id="SM00382">
    <property type="entry name" value="AAA"/>
    <property type="match status" value="1"/>
</dbReference>
<dbReference type="GO" id="GO:0005524">
    <property type="term" value="F:ATP binding"/>
    <property type="evidence" value="ECO:0007669"/>
    <property type="project" value="UniProtKB-KW"/>
</dbReference>
<evidence type="ECO:0000256" key="1">
    <source>
        <dbReference type="ARBA" id="ARBA00022741"/>
    </source>
</evidence>
<dbReference type="GO" id="GO:0016887">
    <property type="term" value="F:ATP hydrolysis activity"/>
    <property type="evidence" value="ECO:0007669"/>
    <property type="project" value="InterPro"/>
</dbReference>
<organism evidence="4 5">
    <name type="scientific">Anaerobutyricum hallii</name>
    <dbReference type="NCBI Taxonomy" id="39488"/>
    <lineage>
        <taxon>Bacteria</taxon>
        <taxon>Bacillati</taxon>
        <taxon>Bacillota</taxon>
        <taxon>Clostridia</taxon>
        <taxon>Lachnospirales</taxon>
        <taxon>Lachnospiraceae</taxon>
        <taxon>Anaerobutyricum</taxon>
    </lineage>
</organism>
<feature type="domain" description="ABC transporter" evidence="3">
    <location>
        <begin position="9"/>
        <end position="211"/>
    </location>
</feature>
<dbReference type="PROSITE" id="PS00211">
    <property type="entry name" value="ABC_TRANSPORTER_1"/>
    <property type="match status" value="1"/>
</dbReference>
<dbReference type="GO" id="GO:0015421">
    <property type="term" value="F:ABC-type oligopeptide transporter activity"/>
    <property type="evidence" value="ECO:0007669"/>
    <property type="project" value="TreeGrafter"/>
</dbReference>
<keyword evidence="2 4" id="KW-0067">ATP-binding</keyword>